<keyword evidence="8 11" id="KW-0238">DNA-binding</keyword>
<dbReference type="Pfam" id="PF02467">
    <property type="entry name" value="Whib"/>
    <property type="match status" value="1"/>
</dbReference>
<protein>
    <recommendedName>
        <fullName evidence="11">Transcriptional regulator WhiB</fullName>
    </recommendedName>
</protein>
<keyword evidence="9 11" id="KW-1015">Disulfide bond</keyword>
<evidence type="ECO:0000313" key="13">
    <source>
        <dbReference type="EMBL" id="GAA3730383.1"/>
    </source>
</evidence>
<comment type="cofactor">
    <cofactor evidence="11">
        <name>[4Fe-4S] cluster</name>
        <dbReference type="ChEBI" id="CHEBI:49883"/>
    </cofactor>
    <text evidence="11">Binds 1 [4Fe-4S] cluster per subunit. Following nitrosylation of the [4Fe-4S] cluster binds 1 [4Fe-8(NO)] cluster per subunit.</text>
</comment>
<comment type="subcellular location">
    <subcellularLocation>
        <location evidence="1 11">Cytoplasm</location>
    </subcellularLocation>
</comment>
<evidence type="ECO:0000259" key="12">
    <source>
        <dbReference type="PROSITE" id="PS51674"/>
    </source>
</evidence>
<comment type="function">
    <text evidence="11">Acts as a transcriptional regulator. Probably redox-responsive. The apo- but not holo-form probably binds DNA.</text>
</comment>
<dbReference type="PROSITE" id="PS51674">
    <property type="entry name" value="4FE4S_WBL"/>
    <property type="match status" value="1"/>
</dbReference>
<dbReference type="InterPro" id="IPR003482">
    <property type="entry name" value="Whib"/>
</dbReference>
<keyword evidence="4 11" id="KW-0479">Metal-binding</keyword>
<evidence type="ECO:0000256" key="8">
    <source>
        <dbReference type="ARBA" id="ARBA00023125"/>
    </source>
</evidence>
<evidence type="ECO:0000256" key="9">
    <source>
        <dbReference type="ARBA" id="ARBA00023157"/>
    </source>
</evidence>
<gene>
    <name evidence="11" type="primary">whiB</name>
    <name evidence="13" type="ORF">GCM10022239_03720</name>
</gene>
<evidence type="ECO:0000256" key="1">
    <source>
        <dbReference type="ARBA" id="ARBA00004496"/>
    </source>
</evidence>
<keyword evidence="11" id="KW-0963">Cytoplasm</keyword>
<evidence type="ECO:0000256" key="6">
    <source>
        <dbReference type="ARBA" id="ARBA00023014"/>
    </source>
</evidence>
<keyword evidence="3 11" id="KW-0004">4Fe-4S</keyword>
<evidence type="ECO:0000256" key="5">
    <source>
        <dbReference type="ARBA" id="ARBA00023004"/>
    </source>
</evidence>
<comment type="PTM">
    <text evidence="11">Upon Fe-S cluster removal intramolecular disulfide bonds are formed.</text>
</comment>
<accession>A0ABP7F2V8</accession>
<reference evidence="14" key="1">
    <citation type="journal article" date="2019" name="Int. J. Syst. Evol. Microbiol.">
        <title>The Global Catalogue of Microorganisms (GCM) 10K type strain sequencing project: providing services to taxonomists for standard genome sequencing and annotation.</title>
        <authorList>
            <consortium name="The Broad Institute Genomics Platform"/>
            <consortium name="The Broad Institute Genome Sequencing Center for Infectious Disease"/>
            <person name="Wu L."/>
            <person name="Ma J."/>
        </authorList>
    </citation>
    <scope>NUCLEOTIDE SEQUENCE [LARGE SCALE GENOMIC DNA]</scope>
    <source>
        <strain evidence="14">JCM 16949</strain>
    </source>
</reference>
<evidence type="ECO:0000256" key="2">
    <source>
        <dbReference type="ARBA" id="ARBA00006597"/>
    </source>
</evidence>
<keyword evidence="5 11" id="KW-0408">Iron</keyword>
<keyword evidence="7 11" id="KW-0805">Transcription regulation</keyword>
<keyword evidence="6 11" id="KW-0411">Iron-sulfur</keyword>
<name>A0ABP7F2V8_9MICO</name>
<dbReference type="Proteomes" id="UP001501004">
    <property type="component" value="Unassembled WGS sequence"/>
</dbReference>
<dbReference type="InterPro" id="IPR034768">
    <property type="entry name" value="4FE4S_WBL"/>
</dbReference>
<dbReference type="PANTHER" id="PTHR38839:SF4">
    <property type="entry name" value="TRANSCRIPTIONAL REGULATOR WHIB"/>
    <property type="match status" value="1"/>
</dbReference>
<feature type="domain" description="4Fe-4S Wbl-type" evidence="12">
    <location>
        <begin position="27"/>
        <end position="84"/>
    </location>
</feature>
<dbReference type="EMBL" id="BAABAE010000001">
    <property type="protein sequence ID" value="GAA3730383.1"/>
    <property type="molecule type" value="Genomic_DNA"/>
</dbReference>
<feature type="binding site" evidence="11">
    <location>
        <position position="60"/>
    </location>
    <ligand>
        <name>[4Fe-4S] cluster</name>
        <dbReference type="ChEBI" id="CHEBI:49883"/>
    </ligand>
</feature>
<dbReference type="HAMAP" id="MF_01479">
    <property type="entry name" value="WhiB"/>
    <property type="match status" value="1"/>
</dbReference>
<proteinExistence type="inferred from homology"/>
<evidence type="ECO:0000256" key="3">
    <source>
        <dbReference type="ARBA" id="ARBA00022485"/>
    </source>
</evidence>
<comment type="caution">
    <text evidence="13">The sequence shown here is derived from an EMBL/GenBank/DDBJ whole genome shotgun (WGS) entry which is preliminary data.</text>
</comment>
<evidence type="ECO:0000256" key="4">
    <source>
        <dbReference type="ARBA" id="ARBA00022723"/>
    </source>
</evidence>
<comment type="similarity">
    <text evidence="2 11">Belongs to the WhiB family.</text>
</comment>
<feature type="binding site" evidence="11">
    <location>
        <position position="54"/>
    </location>
    <ligand>
        <name>[4Fe-4S] cluster</name>
        <dbReference type="ChEBI" id="CHEBI:49883"/>
    </ligand>
</feature>
<evidence type="ECO:0000256" key="11">
    <source>
        <dbReference type="HAMAP-Rule" id="MF_01479"/>
    </source>
</evidence>
<keyword evidence="14" id="KW-1185">Reference proteome</keyword>
<evidence type="ECO:0000256" key="10">
    <source>
        <dbReference type="ARBA" id="ARBA00023163"/>
    </source>
</evidence>
<feature type="binding site" evidence="11">
    <location>
        <position position="28"/>
    </location>
    <ligand>
        <name>[4Fe-4S] cluster</name>
        <dbReference type="ChEBI" id="CHEBI:49883"/>
    </ligand>
</feature>
<organism evidence="13 14">
    <name type="scientific">Leifsonella bigeumensis</name>
    <dbReference type="NCBI Taxonomy" id="433643"/>
    <lineage>
        <taxon>Bacteria</taxon>
        <taxon>Bacillati</taxon>
        <taxon>Actinomycetota</taxon>
        <taxon>Actinomycetes</taxon>
        <taxon>Micrococcales</taxon>
        <taxon>Microbacteriaceae</taxon>
        <taxon>Leifsonella</taxon>
    </lineage>
</organism>
<sequence length="90" mass="10154">MIEPFIVGYPEIHWSVPQPEPWMDDALCAQTDPDAFFPDKGGSTRNAKSICVSCEVRAQCLAYALEHGERFGIWGGLSERERRTLRRDAA</sequence>
<keyword evidence="10 11" id="KW-0804">Transcription</keyword>
<dbReference type="PANTHER" id="PTHR38839">
    <property type="entry name" value="TRANSCRIPTIONAL REGULATOR WHID-RELATED"/>
    <property type="match status" value="1"/>
</dbReference>
<comment type="PTM">
    <text evidence="11">The Fe-S cluster can be nitrosylated by nitric oxide (NO).</text>
</comment>
<evidence type="ECO:0000256" key="7">
    <source>
        <dbReference type="ARBA" id="ARBA00023015"/>
    </source>
</evidence>
<evidence type="ECO:0000313" key="14">
    <source>
        <dbReference type="Proteomes" id="UP001501004"/>
    </source>
</evidence>
<feature type="binding site" evidence="11">
    <location>
        <position position="51"/>
    </location>
    <ligand>
        <name>[4Fe-4S] cluster</name>
        <dbReference type="ChEBI" id="CHEBI:49883"/>
    </ligand>
</feature>